<dbReference type="GeneID" id="132805066"/>
<evidence type="ECO:0000313" key="1">
    <source>
        <dbReference type="Proteomes" id="UP001652623"/>
    </source>
</evidence>
<evidence type="ECO:0000313" key="2">
    <source>
        <dbReference type="RefSeq" id="XP_060675809.1"/>
    </source>
</evidence>
<name>A0ABM4AGF2_ZIZJJ</name>
<reference evidence="2" key="1">
    <citation type="submission" date="2025-08" db="UniProtKB">
        <authorList>
            <consortium name="RefSeq"/>
        </authorList>
    </citation>
    <scope>IDENTIFICATION</scope>
    <source>
        <tissue evidence="2">Seedling</tissue>
    </source>
</reference>
<dbReference type="Proteomes" id="UP001652623">
    <property type="component" value="Chromosome 8"/>
</dbReference>
<sequence>MQSIPVESSPPYYSVASPTSQFIAESPRIQRLSCDLDRSDKEAVQFVIEKLRSLTAKKAWNIKWQGEEFMLCLKVDNQEYIIIGLNIINRCKDLRIIYIKPIIQLKKLK</sequence>
<dbReference type="RefSeq" id="XP_060675809.1">
    <property type="nucleotide sequence ID" value="XM_060819826.1"/>
</dbReference>
<proteinExistence type="predicted"/>
<protein>
    <submittedName>
        <fullName evidence="2">Uncharacterized protein LOC132805066</fullName>
    </submittedName>
</protein>
<organism evidence="1 2">
    <name type="scientific">Ziziphus jujuba</name>
    <name type="common">Chinese jujube</name>
    <name type="synonym">Ziziphus sativa</name>
    <dbReference type="NCBI Taxonomy" id="326968"/>
    <lineage>
        <taxon>Eukaryota</taxon>
        <taxon>Viridiplantae</taxon>
        <taxon>Streptophyta</taxon>
        <taxon>Embryophyta</taxon>
        <taxon>Tracheophyta</taxon>
        <taxon>Spermatophyta</taxon>
        <taxon>Magnoliopsida</taxon>
        <taxon>eudicotyledons</taxon>
        <taxon>Gunneridae</taxon>
        <taxon>Pentapetalae</taxon>
        <taxon>rosids</taxon>
        <taxon>fabids</taxon>
        <taxon>Rosales</taxon>
        <taxon>Rhamnaceae</taxon>
        <taxon>Paliureae</taxon>
        <taxon>Ziziphus</taxon>
    </lineage>
</organism>
<gene>
    <name evidence="2" type="primary">LOC132805066</name>
</gene>
<keyword evidence="1" id="KW-1185">Reference proteome</keyword>
<accession>A0ABM4AGF2</accession>